<dbReference type="AlphaFoldDB" id="A0A5P8E7R3"/>
<feature type="signal peptide" evidence="1">
    <location>
        <begin position="1"/>
        <end position="23"/>
    </location>
</feature>
<gene>
    <name evidence="2" type="ORF">C7Y71_008360</name>
</gene>
<organism evidence="2 3">
    <name type="scientific">Pseudoprevotella muciniphila</name>
    <dbReference type="NCBI Taxonomy" id="2133944"/>
    <lineage>
        <taxon>Bacteria</taxon>
        <taxon>Pseudomonadati</taxon>
        <taxon>Bacteroidota</taxon>
        <taxon>Bacteroidia</taxon>
        <taxon>Bacteroidales</taxon>
        <taxon>Prevotellaceae</taxon>
        <taxon>Pseudoprevotella</taxon>
    </lineage>
</organism>
<evidence type="ECO:0008006" key="4">
    <source>
        <dbReference type="Google" id="ProtNLM"/>
    </source>
</evidence>
<keyword evidence="3" id="KW-1185">Reference proteome</keyword>
<dbReference type="RefSeq" id="WP_111899231.1">
    <property type="nucleotide sequence ID" value="NZ_CP033459.1"/>
</dbReference>
<accession>A0A5P8E7R3</accession>
<evidence type="ECO:0000313" key="3">
    <source>
        <dbReference type="Proteomes" id="UP000249375"/>
    </source>
</evidence>
<dbReference type="EMBL" id="CP033459">
    <property type="protein sequence ID" value="QFQ13031.1"/>
    <property type="molecule type" value="Genomic_DNA"/>
</dbReference>
<sequence>MKNFSLISITTLVLSLLTLFSSCEEEKDWAPAIPINFQSDTHKIKMRNKYTHDIYIDASADTLRFKCNSPFDPYITILADPDTTLYFDQVVSSSLGNEELESCYFMDIREQHILRPTIKVDLKDSIISIIVAENTSTNQREFHLVFNPSAGPPALGYLNIFQAGIKPENV</sequence>
<dbReference type="Proteomes" id="UP000249375">
    <property type="component" value="Chromosome"/>
</dbReference>
<dbReference type="PROSITE" id="PS51257">
    <property type="entry name" value="PROKAR_LIPOPROTEIN"/>
    <property type="match status" value="1"/>
</dbReference>
<evidence type="ECO:0000256" key="1">
    <source>
        <dbReference type="SAM" id="SignalP"/>
    </source>
</evidence>
<keyword evidence="1" id="KW-0732">Signal</keyword>
<feature type="chain" id="PRO_5024455524" description="DUF1735 domain-containing protein" evidence="1">
    <location>
        <begin position="24"/>
        <end position="170"/>
    </location>
</feature>
<protein>
    <recommendedName>
        <fullName evidence="4">DUF1735 domain-containing protein</fullName>
    </recommendedName>
</protein>
<proteinExistence type="predicted"/>
<name>A0A5P8E7R3_9BACT</name>
<dbReference type="KEGG" id="alq:C7Y71_008360"/>
<evidence type="ECO:0000313" key="2">
    <source>
        <dbReference type="EMBL" id="QFQ13031.1"/>
    </source>
</evidence>
<reference evidence="2 3" key="1">
    <citation type="submission" date="2018-11" db="EMBL/GenBank/DDBJ databases">
        <authorList>
            <person name="Na S.W."/>
            <person name="Baik M."/>
        </authorList>
    </citation>
    <scope>NUCLEOTIDE SEQUENCE [LARGE SCALE GENOMIC DNA]</scope>
    <source>
        <strain evidence="2 3">E39</strain>
    </source>
</reference>